<gene>
    <name evidence="4" type="ORF">GLE_0493</name>
</gene>
<comment type="subcellular location">
    <subcellularLocation>
        <location evidence="3">Membrane</location>
        <topology evidence="3">Multi-pass membrane protein</topology>
    </subcellularLocation>
</comment>
<evidence type="ECO:0000256" key="2">
    <source>
        <dbReference type="ARBA" id="ARBA00019232"/>
    </source>
</evidence>
<evidence type="ECO:0000256" key="3">
    <source>
        <dbReference type="RuleBase" id="RU362042"/>
    </source>
</evidence>
<dbReference type="KEGG" id="lez:GLE_0493"/>
<protein>
    <recommendedName>
        <fullName evidence="2 3">Signal peptidase I</fullName>
        <ecNumber evidence="3">3.4.21.89</ecNumber>
    </recommendedName>
</protein>
<proteinExistence type="inferred from homology"/>
<accession>A0A0S2DBD5</accession>
<dbReference type="PATRIC" id="fig|69.6.peg.488"/>
<dbReference type="STRING" id="69.GLE_0493"/>
<dbReference type="OrthoDB" id="9815782at2"/>
<comment type="similarity">
    <text evidence="1 3">Belongs to the peptidase S26 family.</text>
</comment>
<dbReference type="Gene3D" id="2.10.109.10">
    <property type="entry name" value="Umud Fragment, subunit A"/>
    <property type="match status" value="1"/>
</dbReference>
<organism evidence="4 5">
    <name type="scientific">Lysobacter enzymogenes</name>
    <dbReference type="NCBI Taxonomy" id="69"/>
    <lineage>
        <taxon>Bacteria</taxon>
        <taxon>Pseudomonadati</taxon>
        <taxon>Pseudomonadota</taxon>
        <taxon>Gammaproteobacteria</taxon>
        <taxon>Lysobacterales</taxon>
        <taxon>Lysobacteraceae</taxon>
        <taxon>Lysobacter</taxon>
    </lineage>
</organism>
<dbReference type="EMBL" id="CP013140">
    <property type="protein sequence ID" value="ALN55851.1"/>
    <property type="molecule type" value="Genomic_DNA"/>
</dbReference>
<dbReference type="AlphaFoldDB" id="A0A0S2DBD5"/>
<dbReference type="PRINTS" id="PR00727">
    <property type="entry name" value="LEADERPTASE"/>
</dbReference>
<keyword evidence="3" id="KW-1133">Transmembrane helix</keyword>
<dbReference type="InterPro" id="IPR019533">
    <property type="entry name" value="Peptidase_S26"/>
</dbReference>
<dbReference type="InterPro" id="IPR000223">
    <property type="entry name" value="Pept_S26A_signal_pept_1"/>
</dbReference>
<dbReference type="EC" id="3.4.21.89" evidence="3"/>
<dbReference type="Pfam" id="PF10502">
    <property type="entry name" value="Peptidase_S26"/>
    <property type="match status" value="1"/>
</dbReference>
<dbReference type="PANTHER" id="PTHR43390:SF1">
    <property type="entry name" value="CHLOROPLAST PROCESSING PEPTIDASE"/>
    <property type="match status" value="1"/>
</dbReference>
<dbReference type="GO" id="GO:0004252">
    <property type="term" value="F:serine-type endopeptidase activity"/>
    <property type="evidence" value="ECO:0007669"/>
    <property type="project" value="InterPro"/>
</dbReference>
<dbReference type="NCBIfam" id="TIGR02227">
    <property type="entry name" value="sigpep_I_bact"/>
    <property type="match status" value="1"/>
</dbReference>
<dbReference type="GO" id="GO:0009003">
    <property type="term" value="F:signal peptidase activity"/>
    <property type="evidence" value="ECO:0007669"/>
    <property type="project" value="UniProtKB-EC"/>
</dbReference>
<keyword evidence="3" id="KW-0645">Protease</keyword>
<dbReference type="CDD" id="cd06530">
    <property type="entry name" value="S26_SPase_I"/>
    <property type="match status" value="1"/>
</dbReference>
<comment type="catalytic activity">
    <reaction evidence="3">
        <text>Cleavage of hydrophobic, N-terminal signal or leader sequences from secreted and periplasmic proteins.</text>
        <dbReference type="EC" id="3.4.21.89"/>
    </reaction>
</comment>
<evidence type="ECO:0000313" key="4">
    <source>
        <dbReference type="EMBL" id="ALN55851.1"/>
    </source>
</evidence>
<sequence length="222" mass="24066">MNPKPERARPAPWIAPLAYGVFGLVAAGALAFALALAPFQARQLLANLSMSPTIEASDSFLVSRLAYLRSPPRRGDVVVFAVAPRANGKRYYAARIVGVPGDRVQMIASRLHLNGRAVAREPVAPPGSPEAASPGYRNSFRERLPDGASYEIYDAFDDAPGDDTAAYPVPHGCYFVLGDNRDNAVDSRDARTIGCVPREAIVGQATYIYDAVWRPRVGRKIR</sequence>
<keyword evidence="3" id="KW-0812">Transmembrane</keyword>
<dbReference type="GO" id="GO:0006465">
    <property type="term" value="P:signal peptide processing"/>
    <property type="evidence" value="ECO:0007669"/>
    <property type="project" value="InterPro"/>
</dbReference>
<dbReference type="GO" id="GO:0016020">
    <property type="term" value="C:membrane"/>
    <property type="evidence" value="ECO:0007669"/>
    <property type="project" value="UniProtKB-SubCell"/>
</dbReference>
<dbReference type="PANTHER" id="PTHR43390">
    <property type="entry name" value="SIGNAL PEPTIDASE I"/>
    <property type="match status" value="1"/>
</dbReference>
<evidence type="ECO:0000313" key="5">
    <source>
        <dbReference type="Proteomes" id="UP000061569"/>
    </source>
</evidence>
<dbReference type="InterPro" id="IPR036286">
    <property type="entry name" value="LexA/Signal_pep-like_sf"/>
</dbReference>
<name>A0A0S2DBD5_LYSEN</name>
<evidence type="ECO:0000256" key="1">
    <source>
        <dbReference type="ARBA" id="ARBA00009370"/>
    </source>
</evidence>
<keyword evidence="3 4" id="KW-0378">Hydrolase</keyword>
<feature type="transmembrane region" description="Helical" evidence="3">
    <location>
        <begin position="13"/>
        <end position="37"/>
    </location>
</feature>
<reference evidence="4 5" key="1">
    <citation type="submission" date="2015-11" db="EMBL/GenBank/DDBJ databases">
        <title>Genome sequences of Lysobacter enzymogenes strain C3 and Lysobacter antibioticus ATCC 29479.</title>
        <authorList>
            <person name="Kobayashi D.Y."/>
        </authorList>
    </citation>
    <scope>NUCLEOTIDE SEQUENCE [LARGE SCALE GENOMIC DNA]</scope>
    <source>
        <strain evidence="4 5">C3</strain>
    </source>
</reference>
<dbReference type="Proteomes" id="UP000061569">
    <property type="component" value="Chromosome"/>
</dbReference>
<dbReference type="SUPFAM" id="SSF51306">
    <property type="entry name" value="LexA/Signal peptidase"/>
    <property type="match status" value="1"/>
</dbReference>
<keyword evidence="3" id="KW-0472">Membrane</keyword>
<comment type="caution">
    <text evidence="3">Lacks conserved residue(s) required for the propagation of feature annotation.</text>
</comment>